<gene>
    <name evidence="11" type="ORF">IAD26_05355</name>
</gene>
<dbReference type="EMBL" id="DVOD01000038">
    <property type="protein sequence ID" value="HIU92544.1"/>
    <property type="molecule type" value="Genomic_DNA"/>
</dbReference>
<dbReference type="InterPro" id="IPR027417">
    <property type="entry name" value="P-loop_NTPase"/>
</dbReference>
<comment type="caution">
    <text evidence="11">The sequence shown here is derived from an EMBL/GenBank/DDBJ whole genome shotgun (WGS) entry which is preliminary data.</text>
</comment>
<evidence type="ECO:0000256" key="4">
    <source>
        <dbReference type="ARBA" id="ARBA00022475"/>
    </source>
</evidence>
<evidence type="ECO:0000256" key="9">
    <source>
        <dbReference type="ARBA" id="ARBA00023136"/>
    </source>
</evidence>
<evidence type="ECO:0000256" key="3">
    <source>
        <dbReference type="ARBA" id="ARBA00022448"/>
    </source>
</evidence>
<dbReference type="Pfam" id="PF00005">
    <property type="entry name" value="ABC_tran"/>
    <property type="match status" value="1"/>
</dbReference>
<feature type="domain" description="ABC transporter" evidence="10">
    <location>
        <begin position="7"/>
        <end position="255"/>
    </location>
</feature>
<name>A0A9D1SRJ3_9CLOT</name>
<keyword evidence="5" id="KW-0997">Cell inner membrane</keyword>
<dbReference type="PANTHER" id="PTHR43297:SF14">
    <property type="entry name" value="ATPASE AAA-TYPE CORE DOMAIN-CONTAINING PROTEIN"/>
    <property type="match status" value="1"/>
</dbReference>
<evidence type="ECO:0000256" key="7">
    <source>
        <dbReference type="ARBA" id="ARBA00022840"/>
    </source>
</evidence>
<comment type="subcellular location">
    <subcellularLocation>
        <location evidence="1">Cell membrane</location>
        <topology evidence="1">Peripheral membrane protein</topology>
    </subcellularLocation>
</comment>
<keyword evidence="7 11" id="KW-0067">ATP-binding</keyword>
<evidence type="ECO:0000259" key="10">
    <source>
        <dbReference type="PROSITE" id="PS50893"/>
    </source>
</evidence>
<evidence type="ECO:0000256" key="8">
    <source>
        <dbReference type="ARBA" id="ARBA00022967"/>
    </source>
</evidence>
<dbReference type="SMART" id="SM00382">
    <property type="entry name" value="AAA"/>
    <property type="match status" value="1"/>
</dbReference>
<dbReference type="GO" id="GO:0015833">
    <property type="term" value="P:peptide transport"/>
    <property type="evidence" value="ECO:0007669"/>
    <property type="project" value="InterPro"/>
</dbReference>
<dbReference type="PANTHER" id="PTHR43297">
    <property type="entry name" value="OLIGOPEPTIDE TRANSPORT ATP-BINDING PROTEIN APPD"/>
    <property type="match status" value="1"/>
</dbReference>
<dbReference type="InterPro" id="IPR003439">
    <property type="entry name" value="ABC_transporter-like_ATP-bd"/>
</dbReference>
<dbReference type="GO" id="GO:0005524">
    <property type="term" value="F:ATP binding"/>
    <property type="evidence" value="ECO:0007669"/>
    <property type="project" value="UniProtKB-KW"/>
</dbReference>
<proteinExistence type="inferred from homology"/>
<dbReference type="InterPro" id="IPR003593">
    <property type="entry name" value="AAA+_ATPase"/>
</dbReference>
<dbReference type="Proteomes" id="UP000886748">
    <property type="component" value="Unassembled WGS sequence"/>
</dbReference>
<protein>
    <submittedName>
        <fullName evidence="11">ABC transporter ATP-binding protein</fullName>
    </submittedName>
</protein>
<organism evidence="11 12">
    <name type="scientific">Candidatus Limenecus avicola</name>
    <dbReference type="NCBI Taxonomy" id="2840847"/>
    <lineage>
        <taxon>Bacteria</taxon>
        <taxon>Bacillati</taxon>
        <taxon>Bacillota</taxon>
        <taxon>Clostridia</taxon>
        <taxon>Eubacteriales</taxon>
        <taxon>Clostridiaceae</taxon>
        <taxon>Clostridiaceae incertae sedis</taxon>
        <taxon>Candidatus Limenecus</taxon>
    </lineage>
</organism>
<evidence type="ECO:0000256" key="2">
    <source>
        <dbReference type="ARBA" id="ARBA00005417"/>
    </source>
</evidence>
<dbReference type="Pfam" id="PF08352">
    <property type="entry name" value="oligo_HPY"/>
    <property type="match status" value="1"/>
</dbReference>
<evidence type="ECO:0000313" key="11">
    <source>
        <dbReference type="EMBL" id="HIU92544.1"/>
    </source>
</evidence>
<dbReference type="InterPro" id="IPR050388">
    <property type="entry name" value="ABC_Ni/Peptide_Import"/>
</dbReference>
<dbReference type="GO" id="GO:0016887">
    <property type="term" value="F:ATP hydrolysis activity"/>
    <property type="evidence" value="ECO:0007669"/>
    <property type="project" value="InterPro"/>
</dbReference>
<dbReference type="CDD" id="cd03257">
    <property type="entry name" value="ABC_NikE_OppD_transporters"/>
    <property type="match status" value="1"/>
</dbReference>
<dbReference type="GO" id="GO:0005886">
    <property type="term" value="C:plasma membrane"/>
    <property type="evidence" value="ECO:0007669"/>
    <property type="project" value="UniProtKB-SubCell"/>
</dbReference>
<keyword evidence="3" id="KW-0813">Transport</keyword>
<keyword evidence="9" id="KW-0472">Membrane</keyword>
<keyword evidence="4" id="KW-1003">Cell membrane</keyword>
<dbReference type="FunFam" id="3.40.50.300:FF:000016">
    <property type="entry name" value="Oligopeptide ABC transporter ATP-binding component"/>
    <property type="match status" value="1"/>
</dbReference>
<reference evidence="11" key="2">
    <citation type="journal article" date="2021" name="PeerJ">
        <title>Extensive microbial diversity within the chicken gut microbiome revealed by metagenomics and culture.</title>
        <authorList>
            <person name="Gilroy R."/>
            <person name="Ravi A."/>
            <person name="Getino M."/>
            <person name="Pursley I."/>
            <person name="Horton D.L."/>
            <person name="Alikhan N.F."/>
            <person name="Baker D."/>
            <person name="Gharbi K."/>
            <person name="Hall N."/>
            <person name="Watson M."/>
            <person name="Adriaenssens E.M."/>
            <person name="Foster-Nyarko E."/>
            <person name="Jarju S."/>
            <person name="Secka A."/>
            <person name="Antonio M."/>
            <person name="Oren A."/>
            <person name="Chaudhuri R.R."/>
            <person name="La Ragione R."/>
            <person name="Hildebrand F."/>
            <person name="Pallen M.J."/>
        </authorList>
    </citation>
    <scope>NUCLEOTIDE SEQUENCE</scope>
    <source>
        <strain evidence="11">CHK154-7741</strain>
    </source>
</reference>
<accession>A0A9D1SRJ3</accession>
<reference evidence="11" key="1">
    <citation type="submission" date="2020-10" db="EMBL/GenBank/DDBJ databases">
        <authorList>
            <person name="Gilroy R."/>
        </authorList>
    </citation>
    <scope>NUCLEOTIDE SEQUENCE</scope>
    <source>
        <strain evidence="11">CHK154-7741</strain>
    </source>
</reference>
<dbReference type="AlphaFoldDB" id="A0A9D1SRJ3"/>
<evidence type="ECO:0000256" key="6">
    <source>
        <dbReference type="ARBA" id="ARBA00022741"/>
    </source>
</evidence>
<evidence type="ECO:0000256" key="1">
    <source>
        <dbReference type="ARBA" id="ARBA00004202"/>
    </source>
</evidence>
<sequence>MSAILEVKNLNLGFNLSEGFSQAIYDVSFSLNKGETLAIVGESGCGKTISTMSVLQLLPQTAQIKSGEIIYNGENLLSFNQKQMQKIRGKKIALIPQDPMTSLNPLYTIGNQMLEIIELHQNVKGKEAFNIAVEALERVKIPDAKAKMKSYPHEFSGGMKQRVIIAMALACNAEIIIADEPTTALDVTVQAQIMEILRDVKEKFNMSVILITHDLGIVAQNADKIAVMYAGRVVEYAPVDELFNDPKHPYTKALLNVILDINTDKVETIEGQPPSVTDNIKGCPFHPRCKYCMEICTHKEPELKMTGSNRKVACHLYS</sequence>
<evidence type="ECO:0000256" key="5">
    <source>
        <dbReference type="ARBA" id="ARBA00022519"/>
    </source>
</evidence>
<keyword evidence="6" id="KW-0547">Nucleotide-binding</keyword>
<keyword evidence="8" id="KW-1278">Translocase</keyword>
<dbReference type="NCBIfam" id="TIGR01727">
    <property type="entry name" value="oligo_HPY"/>
    <property type="match status" value="1"/>
</dbReference>
<dbReference type="InterPro" id="IPR017871">
    <property type="entry name" value="ABC_transporter-like_CS"/>
</dbReference>
<evidence type="ECO:0000313" key="12">
    <source>
        <dbReference type="Proteomes" id="UP000886748"/>
    </source>
</evidence>
<dbReference type="PROSITE" id="PS00211">
    <property type="entry name" value="ABC_TRANSPORTER_1"/>
    <property type="match status" value="1"/>
</dbReference>
<comment type="similarity">
    <text evidence="2">Belongs to the ABC transporter superfamily.</text>
</comment>
<dbReference type="PROSITE" id="PS50893">
    <property type="entry name" value="ABC_TRANSPORTER_2"/>
    <property type="match status" value="1"/>
</dbReference>
<dbReference type="SUPFAM" id="SSF52540">
    <property type="entry name" value="P-loop containing nucleoside triphosphate hydrolases"/>
    <property type="match status" value="1"/>
</dbReference>
<dbReference type="InterPro" id="IPR013563">
    <property type="entry name" value="Oligopep_ABC_C"/>
</dbReference>
<dbReference type="Gene3D" id="3.40.50.300">
    <property type="entry name" value="P-loop containing nucleotide triphosphate hydrolases"/>
    <property type="match status" value="1"/>
</dbReference>